<dbReference type="SUPFAM" id="SSF51735">
    <property type="entry name" value="NAD(P)-binding Rossmann-fold domains"/>
    <property type="match status" value="1"/>
</dbReference>
<accession>A0A6M3ZMQ7</accession>
<sequence length="586" mass="64343">MALAYKFCGSGKISLISSHKSPHLLEYHPRSIVNIQHSESLTEGMQGDSAFFLNTSREELQQNLKNIPHGACVTISNNASEQVAEQVALLAHVRPDLQVYGHASMFADPKNNKGAIEAFRRVGAILGGEKSVVMRPLNKADSSWIRNTTGVDISAGTAIPALFDKAGKLDRKSFLDNFKATPHNPEQEEIARTKLQQFAAIYNALDLREVTADTKKKKTGILASIMNGPSLSRKAEKQSDPLEKLGKVLIFGSTGNVGDGILRALSGRVEIDAPVRNPARASAADHLGNVKYPVRQLALSAYSQNDFSADTAFIAASAPRDKSRTDRAGQLIPNLEQVMIPLMAKIPSNVKLVQVITNPCADMTYAAWLLRPDLAGKISSHSGTDIVRQQEHVADRDNRDTYFTFGPHSPNQVNVDLSTNVIDRSIATKASDINRRSGGQATTDPTSLSSIYEALNIVSGEQSSYAIPLTAIEAEKLQDFLHTSESEELKNIVISEGLAFTLPRKNGEINWEMLEKARDQVPDFMRNTLPSIEELNLGRQTILDHIVSVIQKKRPELAAQVDQEWVLQHRHQLLEILNETSPATSR</sequence>
<dbReference type="EMBL" id="CP008956">
    <property type="protein sequence ID" value="QJP99856.1"/>
    <property type="molecule type" value="Genomic_DNA"/>
</dbReference>
<dbReference type="AlphaFoldDB" id="A0A6M3ZMQ7"/>
<organism evidence="1 2">
    <name type="scientific">Herbaspirillum rubrisubalbicans Os34</name>
    <dbReference type="NCBI Taxonomy" id="1235827"/>
    <lineage>
        <taxon>Bacteria</taxon>
        <taxon>Pseudomonadati</taxon>
        <taxon>Pseudomonadota</taxon>
        <taxon>Betaproteobacteria</taxon>
        <taxon>Burkholderiales</taxon>
        <taxon>Oxalobacteraceae</taxon>
        <taxon>Herbaspirillum</taxon>
    </lineage>
</organism>
<evidence type="ECO:0000313" key="1">
    <source>
        <dbReference type="EMBL" id="QJP99856.1"/>
    </source>
</evidence>
<name>A0A6M3ZMQ7_9BURK</name>
<dbReference type="InterPro" id="IPR036291">
    <property type="entry name" value="NAD(P)-bd_dom_sf"/>
</dbReference>
<protein>
    <submittedName>
        <fullName evidence="1">Uncharacterized protein</fullName>
    </submittedName>
</protein>
<gene>
    <name evidence="1" type="ORF">C798_06330</name>
</gene>
<evidence type="ECO:0000313" key="2">
    <source>
        <dbReference type="Proteomes" id="UP000501648"/>
    </source>
</evidence>
<dbReference type="Proteomes" id="UP000501648">
    <property type="component" value="Chromosome"/>
</dbReference>
<proteinExistence type="predicted"/>
<reference evidence="1 2" key="1">
    <citation type="journal article" date="2012" name="J. Bacteriol.">
        <title>Genome sequence of the pathogenic Herbaspirillum seropedicae strain Os34, isolated from rice roots.</title>
        <authorList>
            <person name="Ye W."/>
            <person name="Ye S."/>
            <person name="Liu J."/>
            <person name="Chang S."/>
            <person name="Chen M."/>
            <person name="Zhu B."/>
            <person name="Guo L."/>
            <person name="An Q."/>
        </authorList>
    </citation>
    <scope>NUCLEOTIDE SEQUENCE [LARGE SCALE GENOMIC DNA]</scope>
    <source>
        <strain evidence="1 2">Os34</strain>
    </source>
</reference>